<evidence type="ECO:0000256" key="3">
    <source>
        <dbReference type="ARBA" id="ARBA00012098"/>
    </source>
</evidence>
<dbReference type="InterPro" id="IPR011051">
    <property type="entry name" value="RmlC_Cupin_sf"/>
</dbReference>
<dbReference type="AlphaFoldDB" id="A0A2C9D225"/>
<keyword evidence="9" id="KW-1185">Reference proteome</keyword>
<feature type="site" description="Participates in a stacking interaction with the thymidine ring of dTDP-4-oxo-6-deoxyglucose" evidence="6">
    <location>
        <position position="138"/>
    </location>
</feature>
<dbReference type="EC" id="5.1.3.13" evidence="3 7"/>
<evidence type="ECO:0000313" key="8">
    <source>
        <dbReference type="EMBL" id="SON54427.1"/>
    </source>
</evidence>
<dbReference type="EMBL" id="LT960614">
    <property type="protein sequence ID" value="SON54427.1"/>
    <property type="molecule type" value="Genomic_DNA"/>
</dbReference>
<sequence>MEFLPTKLSGCSLIRMQPVGDSRGYFVRTFCAREFSEHGIEPHLAQASYSFNARRGTLRGLHFQAAPAMEDKLVRCIRGAIFDVMVDIRPGSPTFGDWVGYELSDSNHLQLHSVRGFAHGFQALTDDCIVAYHIAQFYEADKSAGIRWDDPDIGVEWPLEPTDQSPRDLQLPLLKDIDQERLMPY</sequence>
<dbReference type="RefSeq" id="WP_099554743.1">
    <property type="nucleotide sequence ID" value="NZ_LT960614.1"/>
</dbReference>
<proteinExistence type="inferred from homology"/>
<comment type="function">
    <text evidence="2 7">Catalyzes the epimerization of the C3' and C5'positions of dTDP-6-deoxy-D-xylo-4-hexulose, forming dTDP-6-deoxy-L-lyxo-4-hexulose.</text>
</comment>
<dbReference type="SUPFAM" id="SSF51182">
    <property type="entry name" value="RmlC-like cupins"/>
    <property type="match status" value="1"/>
</dbReference>
<keyword evidence="7 8" id="KW-0413">Isomerase</keyword>
<accession>A0A2C9D225</accession>
<comment type="catalytic activity">
    <reaction evidence="1 7">
        <text>dTDP-4-dehydro-6-deoxy-alpha-D-glucose = dTDP-4-dehydro-beta-L-rhamnose</text>
        <dbReference type="Rhea" id="RHEA:16969"/>
        <dbReference type="ChEBI" id="CHEBI:57649"/>
        <dbReference type="ChEBI" id="CHEBI:62830"/>
        <dbReference type="EC" id="5.1.3.13"/>
    </reaction>
</comment>
<dbReference type="PANTHER" id="PTHR21047">
    <property type="entry name" value="DTDP-6-DEOXY-D-GLUCOSE-3,5 EPIMERASE"/>
    <property type="match status" value="1"/>
</dbReference>
<evidence type="ECO:0000256" key="5">
    <source>
        <dbReference type="PIRSR" id="PIRSR600888-1"/>
    </source>
</evidence>
<comment type="similarity">
    <text evidence="7">Belongs to the dTDP-4-dehydrorhamnose 3,5-epimerase family.</text>
</comment>
<dbReference type="Pfam" id="PF00908">
    <property type="entry name" value="dTDP_sugar_isom"/>
    <property type="match status" value="1"/>
</dbReference>
<dbReference type="NCBIfam" id="TIGR01221">
    <property type="entry name" value="rmlC"/>
    <property type="match status" value="1"/>
</dbReference>
<name>A0A2C9D225_9HYPH</name>
<dbReference type="KEGG" id="hdi:HDIA_0886"/>
<evidence type="ECO:0000313" key="9">
    <source>
        <dbReference type="Proteomes" id="UP000223606"/>
    </source>
</evidence>
<evidence type="ECO:0000256" key="4">
    <source>
        <dbReference type="ARBA" id="ARBA00019595"/>
    </source>
</evidence>
<dbReference type="InterPro" id="IPR014710">
    <property type="entry name" value="RmlC-like_jellyroll"/>
</dbReference>
<dbReference type="PANTHER" id="PTHR21047:SF2">
    <property type="entry name" value="THYMIDINE DIPHOSPHO-4-KETO-RHAMNOSE 3,5-EPIMERASE"/>
    <property type="match status" value="1"/>
</dbReference>
<comment type="pathway">
    <text evidence="7">Carbohydrate biosynthesis; dTDP-L-rhamnose biosynthesis.</text>
</comment>
<evidence type="ECO:0000256" key="2">
    <source>
        <dbReference type="ARBA" id="ARBA00001997"/>
    </source>
</evidence>
<feature type="active site" description="Proton acceptor" evidence="5">
    <location>
        <position position="62"/>
    </location>
</feature>
<evidence type="ECO:0000256" key="6">
    <source>
        <dbReference type="PIRSR" id="PIRSR600888-3"/>
    </source>
</evidence>
<dbReference type="Gene3D" id="2.60.120.10">
    <property type="entry name" value="Jelly Rolls"/>
    <property type="match status" value="1"/>
</dbReference>
<gene>
    <name evidence="8" type="primary">rfbC_1</name>
    <name evidence="8" type="ORF">HDIA_0886</name>
</gene>
<dbReference type="UniPathway" id="UPA00124"/>
<dbReference type="GO" id="GO:0005829">
    <property type="term" value="C:cytosol"/>
    <property type="evidence" value="ECO:0007669"/>
    <property type="project" value="TreeGrafter"/>
</dbReference>
<dbReference type="InterPro" id="IPR000888">
    <property type="entry name" value="RmlC-like"/>
</dbReference>
<dbReference type="GO" id="GO:0019305">
    <property type="term" value="P:dTDP-rhamnose biosynthetic process"/>
    <property type="evidence" value="ECO:0007669"/>
    <property type="project" value="UniProtKB-UniRule"/>
</dbReference>
<dbReference type="CDD" id="cd00438">
    <property type="entry name" value="cupin_RmlC"/>
    <property type="match status" value="1"/>
</dbReference>
<dbReference type="GO" id="GO:0008830">
    <property type="term" value="F:dTDP-4-dehydrorhamnose 3,5-epimerase activity"/>
    <property type="evidence" value="ECO:0007669"/>
    <property type="project" value="UniProtKB-UniRule"/>
</dbReference>
<dbReference type="GO" id="GO:0000271">
    <property type="term" value="P:polysaccharide biosynthetic process"/>
    <property type="evidence" value="ECO:0007669"/>
    <property type="project" value="TreeGrafter"/>
</dbReference>
<comment type="subunit">
    <text evidence="7">Homodimer.</text>
</comment>
<dbReference type="Proteomes" id="UP000223606">
    <property type="component" value="Chromosome 1"/>
</dbReference>
<evidence type="ECO:0000256" key="7">
    <source>
        <dbReference type="RuleBase" id="RU364069"/>
    </source>
</evidence>
<feature type="active site" description="Proton donor" evidence="5">
    <location>
        <position position="132"/>
    </location>
</feature>
<dbReference type="OrthoDB" id="9800680at2"/>
<reference evidence="9" key="1">
    <citation type="submission" date="2017-09" db="EMBL/GenBank/DDBJ databases">
        <title>Genome sequence of Nannocystis excedens DSM 71.</title>
        <authorList>
            <person name="Blom J."/>
        </authorList>
    </citation>
    <scope>NUCLEOTIDE SEQUENCE [LARGE SCALE GENOMIC DNA]</scope>
    <source>
        <strain evidence="9">type strain: E19</strain>
    </source>
</reference>
<protein>
    <recommendedName>
        <fullName evidence="4 7">dTDP-4-dehydrorhamnose 3,5-epimerase</fullName>
        <ecNumber evidence="3 7">5.1.3.13</ecNumber>
    </recommendedName>
    <alternativeName>
        <fullName evidence="7">Thymidine diphospho-4-keto-rhamnose 3,5-epimerase</fullName>
    </alternativeName>
</protein>
<organism evidence="8 9">
    <name type="scientific">Hartmannibacter diazotrophicus</name>
    <dbReference type="NCBI Taxonomy" id="1482074"/>
    <lineage>
        <taxon>Bacteria</taxon>
        <taxon>Pseudomonadati</taxon>
        <taxon>Pseudomonadota</taxon>
        <taxon>Alphaproteobacteria</taxon>
        <taxon>Hyphomicrobiales</taxon>
        <taxon>Pleomorphomonadaceae</taxon>
        <taxon>Hartmannibacter</taxon>
    </lineage>
</organism>
<evidence type="ECO:0000256" key="1">
    <source>
        <dbReference type="ARBA" id="ARBA00001298"/>
    </source>
</evidence>